<protein>
    <submittedName>
        <fullName evidence="1">Uncharacterized protein</fullName>
    </submittedName>
</protein>
<dbReference type="Proteomes" id="UP000007115">
    <property type="component" value="Unassembled WGS sequence"/>
</dbReference>
<accession>G9NAM8</accession>
<keyword evidence="2" id="KW-1185">Reference proteome</keyword>
<dbReference type="STRING" id="413071.G9NAM8"/>
<name>G9NAM8_HYPVG</name>
<sequence length="158" mass="17385">MIEDRYYNTPRSGTIGSISLRSNITTTLQDDLGTQNIVYQKSHNCIKALQGTIAEYEVTTRDLVNISKPTEGAQWEQDAKDVAKVDKKAMEILIQTLNGLIISGGHANSLRSPPRSGDDIEQAAWRWVEGGIPHTDDTWGSSARETLKAFSGIAKLLL</sequence>
<dbReference type="AlphaFoldDB" id="G9NAM8"/>
<dbReference type="InParanoid" id="G9NAM8"/>
<proteinExistence type="predicted"/>
<gene>
    <name evidence="1" type="ORF">TRIVIDRAFT_217113</name>
</gene>
<comment type="caution">
    <text evidence="1">The sequence shown here is derived from an EMBL/GenBank/DDBJ whole genome shotgun (WGS) entry which is preliminary data.</text>
</comment>
<dbReference type="OMA" id="IEQAAWR"/>
<dbReference type="VEuPathDB" id="FungiDB:TRIVIDRAFT_217113"/>
<evidence type="ECO:0000313" key="2">
    <source>
        <dbReference type="Proteomes" id="UP000007115"/>
    </source>
</evidence>
<evidence type="ECO:0000313" key="1">
    <source>
        <dbReference type="EMBL" id="EHK15889.1"/>
    </source>
</evidence>
<dbReference type="RefSeq" id="XP_013950100.1">
    <property type="nucleotide sequence ID" value="XM_014094625.1"/>
</dbReference>
<dbReference type="OrthoDB" id="3598799at2759"/>
<reference evidence="1 2" key="1">
    <citation type="journal article" date="2011" name="Genome Biol.">
        <title>Comparative genome sequence analysis underscores mycoparasitism as the ancestral life style of Trichoderma.</title>
        <authorList>
            <person name="Kubicek C.P."/>
            <person name="Herrera-Estrella A."/>
            <person name="Seidl-Seiboth V."/>
            <person name="Martinez D.A."/>
            <person name="Druzhinina I.S."/>
            <person name="Thon M."/>
            <person name="Zeilinger S."/>
            <person name="Casas-Flores S."/>
            <person name="Horwitz B.A."/>
            <person name="Mukherjee P.K."/>
            <person name="Mukherjee M."/>
            <person name="Kredics L."/>
            <person name="Alcaraz L.D."/>
            <person name="Aerts A."/>
            <person name="Antal Z."/>
            <person name="Atanasova L."/>
            <person name="Cervantes-Badillo M.G."/>
            <person name="Challacombe J."/>
            <person name="Chertkov O."/>
            <person name="McCluskey K."/>
            <person name="Coulpier F."/>
            <person name="Deshpande N."/>
            <person name="von Doehren H."/>
            <person name="Ebbole D.J."/>
            <person name="Esquivel-Naranjo E.U."/>
            <person name="Fekete E."/>
            <person name="Flipphi M."/>
            <person name="Glaser F."/>
            <person name="Gomez-Rodriguez E.Y."/>
            <person name="Gruber S."/>
            <person name="Han C."/>
            <person name="Henrissat B."/>
            <person name="Hermosa R."/>
            <person name="Hernandez-Onate M."/>
            <person name="Karaffa L."/>
            <person name="Kosti I."/>
            <person name="Le Crom S."/>
            <person name="Lindquist E."/>
            <person name="Lucas S."/>
            <person name="Luebeck M."/>
            <person name="Luebeck P.S."/>
            <person name="Margeot A."/>
            <person name="Metz B."/>
            <person name="Misra M."/>
            <person name="Nevalainen H."/>
            <person name="Omann M."/>
            <person name="Packer N."/>
            <person name="Perrone G."/>
            <person name="Uresti-Rivera E.E."/>
            <person name="Salamov A."/>
            <person name="Schmoll M."/>
            <person name="Seiboth B."/>
            <person name="Shapiro H."/>
            <person name="Sukno S."/>
            <person name="Tamayo-Ramos J.A."/>
            <person name="Tisch D."/>
            <person name="Wiest A."/>
            <person name="Wilkinson H.H."/>
            <person name="Zhang M."/>
            <person name="Coutinho P.M."/>
            <person name="Kenerley C.M."/>
            <person name="Monte E."/>
            <person name="Baker S.E."/>
            <person name="Grigoriev I.V."/>
        </authorList>
    </citation>
    <scope>NUCLEOTIDE SEQUENCE [LARGE SCALE GENOMIC DNA]</scope>
    <source>
        <strain evidence="2">Gv29-8 / FGSC 10586</strain>
    </source>
</reference>
<dbReference type="EMBL" id="ABDF02000091">
    <property type="protein sequence ID" value="EHK15889.1"/>
    <property type="molecule type" value="Genomic_DNA"/>
</dbReference>
<dbReference type="eggNOG" id="ENOG502RAMZ">
    <property type="taxonomic scope" value="Eukaryota"/>
</dbReference>
<organism evidence="1 2">
    <name type="scientific">Hypocrea virens (strain Gv29-8 / FGSC 10586)</name>
    <name type="common">Gliocladium virens</name>
    <name type="synonym">Trichoderma virens</name>
    <dbReference type="NCBI Taxonomy" id="413071"/>
    <lineage>
        <taxon>Eukaryota</taxon>
        <taxon>Fungi</taxon>
        <taxon>Dikarya</taxon>
        <taxon>Ascomycota</taxon>
        <taxon>Pezizomycotina</taxon>
        <taxon>Sordariomycetes</taxon>
        <taxon>Hypocreomycetidae</taxon>
        <taxon>Hypocreales</taxon>
        <taxon>Hypocreaceae</taxon>
        <taxon>Trichoderma</taxon>
    </lineage>
</organism>
<dbReference type="HOGENOM" id="CLU_1669620_0_0_1"/>
<dbReference type="GeneID" id="25791238"/>